<accession>A0A1Y4QGT9</accession>
<name>A0A1Y4QGT9_9FIRM</name>
<organism evidence="1 2">
    <name type="scientific">Thomasclavelia spiroformis</name>
    <dbReference type="NCBI Taxonomy" id="29348"/>
    <lineage>
        <taxon>Bacteria</taxon>
        <taxon>Bacillati</taxon>
        <taxon>Bacillota</taxon>
        <taxon>Erysipelotrichia</taxon>
        <taxon>Erysipelotrichales</taxon>
        <taxon>Coprobacillaceae</taxon>
        <taxon>Thomasclavelia</taxon>
    </lineage>
</organism>
<sequence>MIISQSYDYLLKEFGQDRINHRIKSLYERAIAFIKKEGLIDKVGVNSEILRVVVLDYFADIQRLKNFNSDLEHTNLHKIYAYSCYWWIRRKPIQVLNNNINNENLVYINEKFMASYLLYEMLTINNLNKYSLLDIDYNEKEETEYMELLEYFLIYRVKNAYSIEMMLETFEFSLKLMKRKMG</sequence>
<dbReference type="AlphaFoldDB" id="A0A1Y4QGT9"/>
<dbReference type="EMBL" id="NFLB01000013">
    <property type="protein sequence ID" value="OUQ04241.1"/>
    <property type="molecule type" value="Genomic_DNA"/>
</dbReference>
<reference evidence="2" key="1">
    <citation type="submission" date="2017-04" db="EMBL/GenBank/DDBJ databases">
        <title>Function of individual gut microbiota members based on whole genome sequencing of pure cultures obtained from chicken caecum.</title>
        <authorList>
            <person name="Medvecky M."/>
            <person name="Cejkova D."/>
            <person name="Polansky O."/>
            <person name="Karasova D."/>
            <person name="Kubasova T."/>
            <person name="Cizek A."/>
            <person name="Rychlik I."/>
        </authorList>
    </citation>
    <scope>NUCLEOTIDE SEQUENCE [LARGE SCALE GENOMIC DNA]</scope>
    <source>
        <strain evidence="2">An149</strain>
    </source>
</reference>
<dbReference type="RefSeq" id="WP_087257592.1">
    <property type="nucleotide sequence ID" value="NZ_JBKSXH010000004.1"/>
</dbReference>
<comment type="caution">
    <text evidence="1">The sequence shown here is derived from an EMBL/GenBank/DDBJ whole genome shotgun (WGS) entry which is preliminary data.</text>
</comment>
<proteinExistence type="predicted"/>
<evidence type="ECO:0000313" key="1">
    <source>
        <dbReference type="EMBL" id="OUQ04241.1"/>
    </source>
</evidence>
<evidence type="ECO:0000313" key="2">
    <source>
        <dbReference type="Proteomes" id="UP000196258"/>
    </source>
</evidence>
<gene>
    <name evidence="1" type="ORF">B5E91_11100</name>
</gene>
<protein>
    <submittedName>
        <fullName evidence="1">Uncharacterized protein</fullName>
    </submittedName>
</protein>
<dbReference type="Proteomes" id="UP000196258">
    <property type="component" value="Unassembled WGS sequence"/>
</dbReference>